<dbReference type="Proteomes" id="UP000295560">
    <property type="component" value="Unassembled WGS sequence"/>
</dbReference>
<proteinExistence type="predicted"/>
<dbReference type="PANTHER" id="PTHR42831:SF3">
    <property type="entry name" value="1,2-PHENYLACETYL-COA EPOXIDASE, SUBUNIT D-RELATED"/>
    <property type="match status" value="1"/>
</dbReference>
<dbReference type="SUPFAM" id="SSF117916">
    <property type="entry name" value="Fe-S cluster assembly (FSCA) domain-like"/>
    <property type="match status" value="1"/>
</dbReference>
<comment type="caution">
    <text evidence="4">The sequence shown here is derived from an EMBL/GenBank/DDBJ whole genome shotgun (WGS) entry which is preliminary data.</text>
</comment>
<organism evidence="4 5">
    <name type="scientific">Pseudonocardia endophytica</name>
    <dbReference type="NCBI Taxonomy" id="401976"/>
    <lineage>
        <taxon>Bacteria</taxon>
        <taxon>Bacillati</taxon>
        <taxon>Actinomycetota</taxon>
        <taxon>Actinomycetes</taxon>
        <taxon>Pseudonocardiales</taxon>
        <taxon>Pseudonocardiaceae</taxon>
        <taxon>Pseudonocardia</taxon>
    </lineage>
</organism>
<feature type="domain" description="PaaD zinc beta ribbon" evidence="3">
    <location>
        <begin position="143"/>
        <end position="191"/>
    </location>
</feature>
<dbReference type="InterPro" id="IPR002744">
    <property type="entry name" value="MIP18-like"/>
</dbReference>
<evidence type="ECO:0000313" key="5">
    <source>
        <dbReference type="Proteomes" id="UP000295560"/>
    </source>
</evidence>
<dbReference type="InterPro" id="IPR052339">
    <property type="entry name" value="Fe-S_Maturation_MIP18"/>
</dbReference>
<dbReference type="NCBIfam" id="TIGR02159">
    <property type="entry name" value="PA_CoA_Oxy4"/>
    <property type="match status" value="1"/>
</dbReference>
<accession>A0A4R1HCU1</accession>
<dbReference type="InterPro" id="IPR034904">
    <property type="entry name" value="FSCA_dom_sf"/>
</dbReference>
<sequence>MVTAVWSDVAPVHEPETGRSMPGPAAPHEDSGSAWDVVARVTDPEMPMLTLADLGVVRSVTTDGDAVTVTLTPTYSGCPAVEAMREDLDARLRAAGWGPVDVRVVFSPPWTSDLITDQGRRKLAEAGVAPPHHLGPRPTGPVPLTLEAPRESVRCPHCGAAATEEISRFGPTACTALRRCRSCREPFEHMKEI</sequence>
<evidence type="ECO:0000313" key="4">
    <source>
        <dbReference type="EMBL" id="TCK19844.1"/>
    </source>
</evidence>
<feature type="region of interest" description="Disordered" evidence="1">
    <location>
        <begin position="1"/>
        <end position="32"/>
    </location>
</feature>
<feature type="domain" description="MIP18 family-like" evidence="2">
    <location>
        <begin position="38"/>
        <end position="104"/>
    </location>
</feature>
<evidence type="ECO:0000259" key="2">
    <source>
        <dbReference type="Pfam" id="PF01883"/>
    </source>
</evidence>
<gene>
    <name evidence="4" type="ORF">EV378_3787</name>
</gene>
<keyword evidence="5" id="KW-1185">Reference proteome</keyword>
<protein>
    <submittedName>
        <fullName evidence="4">Ring-1,2-phenylacetyl-CoA epoxidase subunit PaaD</fullName>
    </submittedName>
</protein>
<dbReference type="EMBL" id="SMFZ01000002">
    <property type="protein sequence ID" value="TCK19844.1"/>
    <property type="molecule type" value="Genomic_DNA"/>
</dbReference>
<dbReference type="Pfam" id="PF23451">
    <property type="entry name" value="Zn_ribbon_PaaD"/>
    <property type="match status" value="1"/>
</dbReference>
<evidence type="ECO:0000259" key="3">
    <source>
        <dbReference type="Pfam" id="PF23451"/>
    </source>
</evidence>
<dbReference type="Pfam" id="PF01883">
    <property type="entry name" value="FeS_assembly_P"/>
    <property type="match status" value="1"/>
</dbReference>
<dbReference type="Gene3D" id="3.30.300.130">
    <property type="entry name" value="Fe-S cluster assembly (FSCA)"/>
    <property type="match status" value="1"/>
</dbReference>
<evidence type="ECO:0000256" key="1">
    <source>
        <dbReference type="SAM" id="MobiDB-lite"/>
    </source>
</evidence>
<dbReference type="AlphaFoldDB" id="A0A4R1HCU1"/>
<dbReference type="InterPro" id="IPR056572">
    <property type="entry name" value="Zn_ribbon_PaaD"/>
</dbReference>
<dbReference type="PANTHER" id="PTHR42831">
    <property type="entry name" value="FE-S PROTEIN MATURATION AUXILIARY FACTOR YITW"/>
    <property type="match status" value="1"/>
</dbReference>
<dbReference type="InterPro" id="IPR011883">
    <property type="entry name" value="PaaD-like"/>
</dbReference>
<name>A0A4R1HCU1_PSEEN</name>
<reference evidence="4 5" key="1">
    <citation type="submission" date="2019-03" db="EMBL/GenBank/DDBJ databases">
        <title>Sequencing the genomes of 1000 actinobacteria strains.</title>
        <authorList>
            <person name="Klenk H.-P."/>
        </authorList>
    </citation>
    <scope>NUCLEOTIDE SEQUENCE [LARGE SCALE GENOMIC DNA]</scope>
    <source>
        <strain evidence="4 5">DSM 44969</strain>
    </source>
</reference>